<evidence type="ECO:0000256" key="1">
    <source>
        <dbReference type="SAM" id="Phobius"/>
    </source>
</evidence>
<sequence length="161" mass="18619">MKHIHLYTIALVLGTVLVLFTVYKKVSTETFDEDPKSNNYSAYKIEDLTLNPQRYLTFLGNVNEAYRKVRPKEKSQICDDRLTEKIQKAVLKEAYSFDVQNLHKDKCVNIATHLCEFTSPEVYLYDNQRAIPKLYANGDAPKNVDLNCYTTNYACCKNSLF</sequence>
<keyword evidence="1" id="KW-0472">Membrane</keyword>
<name>A0A6C0E0Y6_9ZZZZ</name>
<reference evidence="2" key="1">
    <citation type="journal article" date="2020" name="Nature">
        <title>Giant virus diversity and host interactions through global metagenomics.</title>
        <authorList>
            <person name="Schulz F."/>
            <person name="Roux S."/>
            <person name="Paez-Espino D."/>
            <person name="Jungbluth S."/>
            <person name="Walsh D.A."/>
            <person name="Denef V.J."/>
            <person name="McMahon K.D."/>
            <person name="Konstantinidis K.T."/>
            <person name="Eloe-Fadrosh E.A."/>
            <person name="Kyrpides N.C."/>
            <person name="Woyke T."/>
        </authorList>
    </citation>
    <scope>NUCLEOTIDE SEQUENCE</scope>
    <source>
        <strain evidence="2">GVMAG-M-3300023179-107</strain>
    </source>
</reference>
<dbReference type="AlphaFoldDB" id="A0A6C0E0Y6"/>
<organism evidence="2">
    <name type="scientific">viral metagenome</name>
    <dbReference type="NCBI Taxonomy" id="1070528"/>
    <lineage>
        <taxon>unclassified sequences</taxon>
        <taxon>metagenomes</taxon>
        <taxon>organismal metagenomes</taxon>
    </lineage>
</organism>
<dbReference type="EMBL" id="MN739708">
    <property type="protein sequence ID" value="QHT22260.1"/>
    <property type="molecule type" value="Genomic_DNA"/>
</dbReference>
<evidence type="ECO:0000313" key="2">
    <source>
        <dbReference type="EMBL" id="QHT22260.1"/>
    </source>
</evidence>
<accession>A0A6C0E0Y6</accession>
<feature type="transmembrane region" description="Helical" evidence="1">
    <location>
        <begin position="6"/>
        <end position="23"/>
    </location>
</feature>
<protein>
    <submittedName>
        <fullName evidence="2">Uncharacterized protein</fullName>
    </submittedName>
</protein>
<keyword evidence="1" id="KW-1133">Transmembrane helix</keyword>
<proteinExistence type="predicted"/>
<keyword evidence="1" id="KW-0812">Transmembrane</keyword>